<dbReference type="EMBL" id="JAUDDZ010000004">
    <property type="protein sequence ID" value="MDM8274794.1"/>
    <property type="molecule type" value="Genomic_DNA"/>
</dbReference>
<dbReference type="RefSeq" id="WP_289544916.1">
    <property type="nucleotide sequence ID" value="NZ_JAUDDZ010000004.1"/>
</dbReference>
<evidence type="ECO:0000259" key="1">
    <source>
        <dbReference type="PROSITE" id="PS51186"/>
    </source>
</evidence>
<dbReference type="InterPro" id="IPR016181">
    <property type="entry name" value="Acyl_CoA_acyltransferase"/>
</dbReference>
<name>A0ABT7V8H1_9ACTN</name>
<dbReference type="Pfam" id="PF13673">
    <property type="entry name" value="Acetyltransf_10"/>
    <property type="match status" value="1"/>
</dbReference>
<keyword evidence="2" id="KW-0808">Transferase</keyword>
<protein>
    <submittedName>
        <fullName evidence="2">GNAT family N-acetyltransferase</fullName>
        <ecNumber evidence="2">2.3.1.-</ecNumber>
    </submittedName>
</protein>
<dbReference type="PANTHER" id="PTHR43451:SF1">
    <property type="entry name" value="ACETYLTRANSFERASE"/>
    <property type="match status" value="1"/>
</dbReference>
<dbReference type="Gene3D" id="3.40.630.30">
    <property type="match status" value="1"/>
</dbReference>
<dbReference type="GO" id="GO:0016746">
    <property type="term" value="F:acyltransferase activity"/>
    <property type="evidence" value="ECO:0007669"/>
    <property type="project" value="UniProtKB-KW"/>
</dbReference>
<accession>A0ABT7V8H1</accession>
<dbReference type="EC" id="2.3.1.-" evidence="2"/>
<feature type="domain" description="N-acetyltransferase" evidence="1">
    <location>
        <begin position="2"/>
        <end position="156"/>
    </location>
</feature>
<dbReference type="PROSITE" id="PS51186">
    <property type="entry name" value="GNAT"/>
    <property type="match status" value="1"/>
</dbReference>
<evidence type="ECO:0000313" key="3">
    <source>
        <dbReference type="Proteomes" id="UP001529421"/>
    </source>
</evidence>
<dbReference type="SUPFAM" id="SSF55729">
    <property type="entry name" value="Acyl-CoA N-acyltransferases (Nat)"/>
    <property type="match status" value="1"/>
</dbReference>
<organism evidence="2 3">
    <name type="scientific">Enorma phocaeensis</name>
    <dbReference type="NCBI Taxonomy" id="1871019"/>
    <lineage>
        <taxon>Bacteria</taxon>
        <taxon>Bacillati</taxon>
        <taxon>Actinomycetota</taxon>
        <taxon>Coriobacteriia</taxon>
        <taxon>Coriobacteriales</taxon>
        <taxon>Coriobacteriaceae</taxon>
        <taxon>Enorma</taxon>
    </lineage>
</organism>
<dbReference type="InterPro" id="IPR000182">
    <property type="entry name" value="GNAT_dom"/>
</dbReference>
<dbReference type="InterPro" id="IPR052564">
    <property type="entry name" value="N-acetyltrans/Recomb-assoc"/>
</dbReference>
<dbReference type="CDD" id="cd04301">
    <property type="entry name" value="NAT_SF"/>
    <property type="match status" value="1"/>
</dbReference>
<reference evidence="2 3" key="2">
    <citation type="submission" date="2023-06" db="EMBL/GenBank/DDBJ databases">
        <authorList>
            <person name="Zeman M."/>
            <person name="Kubasova T."/>
            <person name="Jahodarova E."/>
            <person name="Nykrynova M."/>
            <person name="Rychlik I."/>
        </authorList>
    </citation>
    <scope>NUCLEOTIDE SEQUENCE [LARGE SCALE GENOMIC DNA]</scope>
    <source>
        <strain evidence="2 3">154_Feed</strain>
    </source>
</reference>
<reference evidence="3" key="1">
    <citation type="submission" date="2023-06" db="EMBL/GenBank/DDBJ databases">
        <title>Identification and characterization of horizontal gene transfer across gut microbiota members of farm animals based on homology search.</title>
        <authorList>
            <person name="Zeman M."/>
            <person name="Kubasova T."/>
            <person name="Jahodarova E."/>
            <person name="Nykrynova M."/>
            <person name="Rychlik I."/>
        </authorList>
    </citation>
    <scope>NUCLEOTIDE SEQUENCE [LARGE SCALE GENOMIC DNA]</scope>
    <source>
        <strain evidence="3">154_Feed</strain>
    </source>
</reference>
<dbReference type="Proteomes" id="UP001529421">
    <property type="component" value="Unassembled WGS sequence"/>
</dbReference>
<keyword evidence="3" id="KW-1185">Reference proteome</keyword>
<keyword evidence="2" id="KW-0012">Acyltransferase</keyword>
<sequence>MLKIDLMRPEELGDAVRLFVDAVHQINRADYAPEQLDAWAPDDAAFRAQLQNKLASSLTLAARDGDTLVGFGSLLGADELDMLYVDPGHLRRGVGRALVQALEQEACRRGSSHLTANASITARPFFESMGYCVVRENTVLRRGVVLQNFLMFKELLNIE</sequence>
<proteinExistence type="predicted"/>
<comment type="caution">
    <text evidence="2">The sequence shown here is derived from an EMBL/GenBank/DDBJ whole genome shotgun (WGS) entry which is preliminary data.</text>
</comment>
<dbReference type="PANTHER" id="PTHR43451">
    <property type="entry name" value="ACETYLTRANSFERASE (GNAT) FAMILY PROTEIN"/>
    <property type="match status" value="1"/>
</dbReference>
<evidence type="ECO:0000313" key="2">
    <source>
        <dbReference type="EMBL" id="MDM8274794.1"/>
    </source>
</evidence>
<gene>
    <name evidence="2" type="ORF">QUW28_04675</name>
</gene>